<accession>A0ABS0X4Z2</accession>
<feature type="compositionally biased region" description="Pro residues" evidence="4">
    <location>
        <begin position="198"/>
        <end position="210"/>
    </location>
</feature>
<dbReference type="EMBL" id="JAEKOZ010000007">
    <property type="protein sequence ID" value="MBJ3808260.1"/>
    <property type="molecule type" value="Genomic_DNA"/>
</dbReference>
<dbReference type="Gene3D" id="1.25.40.10">
    <property type="entry name" value="Tetratricopeptide repeat domain"/>
    <property type="match status" value="1"/>
</dbReference>
<evidence type="ECO:0000256" key="1">
    <source>
        <dbReference type="ARBA" id="ARBA00001946"/>
    </source>
</evidence>
<evidence type="ECO:0000256" key="3">
    <source>
        <dbReference type="ARBA" id="ARBA00022842"/>
    </source>
</evidence>
<comment type="cofactor">
    <cofactor evidence="1">
        <name>Mg(2+)</name>
        <dbReference type="ChEBI" id="CHEBI:18420"/>
    </cofactor>
</comment>
<dbReference type="PANTHER" id="PTHR43046:SF12">
    <property type="entry name" value="GDP-MANNOSE MANNOSYL HYDROLASE"/>
    <property type="match status" value="1"/>
</dbReference>
<proteinExistence type="predicted"/>
<evidence type="ECO:0000256" key="4">
    <source>
        <dbReference type="SAM" id="MobiDB-lite"/>
    </source>
</evidence>
<feature type="compositionally biased region" description="Basic residues" evidence="4">
    <location>
        <begin position="222"/>
        <end position="257"/>
    </location>
</feature>
<comment type="caution">
    <text evidence="6">The sequence shown here is derived from an EMBL/GenBank/DDBJ whole genome shotgun (WGS) entry which is preliminary data.</text>
</comment>
<organism evidence="6 7">
    <name type="scientific">Streptomyces flavofungini</name>
    <dbReference type="NCBI Taxonomy" id="68200"/>
    <lineage>
        <taxon>Bacteria</taxon>
        <taxon>Bacillati</taxon>
        <taxon>Actinomycetota</taxon>
        <taxon>Actinomycetes</taxon>
        <taxon>Kitasatosporales</taxon>
        <taxon>Streptomycetaceae</taxon>
        <taxon>Streptomyces</taxon>
    </lineage>
</organism>
<keyword evidence="3" id="KW-0460">Magnesium</keyword>
<dbReference type="PANTHER" id="PTHR43046">
    <property type="entry name" value="GDP-MANNOSE MANNOSYL HYDROLASE"/>
    <property type="match status" value="1"/>
</dbReference>
<dbReference type="InterPro" id="IPR000086">
    <property type="entry name" value="NUDIX_hydrolase_dom"/>
</dbReference>
<dbReference type="Gene3D" id="3.90.79.10">
    <property type="entry name" value="Nucleoside Triphosphate Pyrophosphohydrolase"/>
    <property type="match status" value="1"/>
</dbReference>
<evidence type="ECO:0000313" key="7">
    <source>
        <dbReference type="Proteomes" id="UP000634780"/>
    </source>
</evidence>
<feature type="region of interest" description="Disordered" evidence="4">
    <location>
        <begin position="195"/>
        <end position="304"/>
    </location>
</feature>
<dbReference type="CDD" id="cd18876">
    <property type="entry name" value="NUDIX_Hydrolase"/>
    <property type="match status" value="1"/>
</dbReference>
<reference evidence="6 7" key="1">
    <citation type="submission" date="2020-12" db="EMBL/GenBank/DDBJ databases">
        <title>Streptomyces typhae sp. nov., a novel endophytic actinomycete isolated from the root of cattail pollen (Typha angustifolia L.).</title>
        <authorList>
            <person name="Peng C."/>
            <person name="Liu C."/>
        </authorList>
    </citation>
    <scope>NUCLEOTIDE SEQUENCE [LARGE SCALE GENOMIC DNA]</scope>
    <source>
        <strain evidence="6 7">JCM 4753</strain>
    </source>
</reference>
<dbReference type="PROSITE" id="PS51462">
    <property type="entry name" value="NUDIX"/>
    <property type="match status" value="1"/>
</dbReference>
<gene>
    <name evidence="6" type="ORF">JGB26_14260</name>
</gene>
<feature type="compositionally biased region" description="Low complexity" evidence="4">
    <location>
        <begin position="281"/>
        <end position="297"/>
    </location>
</feature>
<evidence type="ECO:0000256" key="2">
    <source>
        <dbReference type="ARBA" id="ARBA00022801"/>
    </source>
</evidence>
<keyword evidence="7" id="KW-1185">Reference proteome</keyword>
<keyword evidence="2" id="KW-0378">Hydrolase</keyword>
<dbReference type="InterPro" id="IPR011990">
    <property type="entry name" value="TPR-like_helical_dom_sf"/>
</dbReference>
<feature type="domain" description="Nudix hydrolase" evidence="5">
    <location>
        <begin position="324"/>
        <end position="456"/>
    </location>
</feature>
<evidence type="ECO:0000259" key="5">
    <source>
        <dbReference type="PROSITE" id="PS51462"/>
    </source>
</evidence>
<dbReference type="Proteomes" id="UP000634780">
    <property type="component" value="Unassembled WGS sequence"/>
</dbReference>
<dbReference type="Pfam" id="PF00293">
    <property type="entry name" value="NUDIX"/>
    <property type="match status" value="1"/>
</dbReference>
<protein>
    <submittedName>
        <fullName evidence="6">NUDIX domain-containing protein</fullName>
    </submittedName>
</protein>
<sequence>MHVALLNAVSSDDGSGFVIDFTGERPYLNARRTPGHGVLRHGGEATPFTVLPDPPLPPLTETPAYTAPAAERSRQARLVVEHRNAVADGRAGHLGHALADLTRVAEEQRLLLGPDHPQTLDSSCELAIVYAQWGRYNDALDLCADTAARRTRALGPRDVHTLVAHQQCAFLLGRIGRHQESYSAYRAVLSSWDTTLGPVPPRHAPVPPQPGRRADPALPPRGGRRGGPRRVQRPRPRARPRPPGHARQRTRTRRHPARGGARTPTPWQRTCTRLAGACSAPTTRTPGPPGTCSRPRSATAGDPPGATLPVVTTLDYATYIASLPRVLAGAASVIRDRAGRVLLVEPNYRAGWALPGGTVESDDGESPRQGARRETVEEIGLDIEPGGLLAVDWVPGTAARPPLVAYLYDGGVLDDDRFEAIRLQEEELLSWRLATREELPTHLSAPLARRVLAALDALAAGAGTVELENGHRVG</sequence>
<dbReference type="InterPro" id="IPR015797">
    <property type="entry name" value="NUDIX_hydrolase-like_dom_sf"/>
</dbReference>
<dbReference type="Pfam" id="PF13374">
    <property type="entry name" value="TPR_10"/>
    <property type="match status" value="1"/>
</dbReference>
<evidence type="ECO:0000313" key="6">
    <source>
        <dbReference type="EMBL" id="MBJ3808260.1"/>
    </source>
</evidence>
<name>A0ABS0X4Z2_9ACTN</name>
<dbReference type="SUPFAM" id="SSF55811">
    <property type="entry name" value="Nudix"/>
    <property type="match status" value="1"/>
</dbReference>
<dbReference type="SUPFAM" id="SSF48452">
    <property type="entry name" value="TPR-like"/>
    <property type="match status" value="1"/>
</dbReference>